<dbReference type="GeneID" id="20670769"/>
<evidence type="ECO:0000313" key="3">
    <source>
        <dbReference type="EMBL" id="ETW79448.1"/>
    </source>
</evidence>
<reference evidence="3 4" key="1">
    <citation type="journal article" date="2012" name="New Phytol.">
        <title>Insight into trade-off between wood decay and parasitism from the genome of a fungal forest pathogen.</title>
        <authorList>
            <person name="Olson A."/>
            <person name="Aerts A."/>
            <person name="Asiegbu F."/>
            <person name="Belbahri L."/>
            <person name="Bouzid O."/>
            <person name="Broberg A."/>
            <person name="Canback B."/>
            <person name="Coutinho P.M."/>
            <person name="Cullen D."/>
            <person name="Dalman K."/>
            <person name="Deflorio G."/>
            <person name="van Diepen L.T."/>
            <person name="Dunand C."/>
            <person name="Duplessis S."/>
            <person name="Durling M."/>
            <person name="Gonthier P."/>
            <person name="Grimwood J."/>
            <person name="Fossdal C.G."/>
            <person name="Hansson D."/>
            <person name="Henrissat B."/>
            <person name="Hietala A."/>
            <person name="Himmelstrand K."/>
            <person name="Hoffmeister D."/>
            <person name="Hogberg N."/>
            <person name="James T.Y."/>
            <person name="Karlsson M."/>
            <person name="Kohler A."/>
            <person name="Kues U."/>
            <person name="Lee Y.H."/>
            <person name="Lin Y.C."/>
            <person name="Lind M."/>
            <person name="Lindquist E."/>
            <person name="Lombard V."/>
            <person name="Lucas S."/>
            <person name="Lunden K."/>
            <person name="Morin E."/>
            <person name="Murat C."/>
            <person name="Park J."/>
            <person name="Raffaello T."/>
            <person name="Rouze P."/>
            <person name="Salamov A."/>
            <person name="Schmutz J."/>
            <person name="Solheim H."/>
            <person name="Stahlberg J."/>
            <person name="Velez H."/>
            <person name="de Vries R.P."/>
            <person name="Wiebenga A."/>
            <person name="Woodward S."/>
            <person name="Yakovlev I."/>
            <person name="Garbelotto M."/>
            <person name="Martin F."/>
            <person name="Grigoriev I.V."/>
            <person name="Stenlid J."/>
        </authorList>
    </citation>
    <scope>NUCLEOTIDE SEQUENCE [LARGE SCALE GENOMIC DNA]</scope>
    <source>
        <strain evidence="3 4">TC 32-1</strain>
    </source>
</reference>
<dbReference type="InParanoid" id="W4K0U3"/>
<evidence type="ECO:0000313" key="4">
    <source>
        <dbReference type="Proteomes" id="UP000030671"/>
    </source>
</evidence>
<accession>W4K0U3</accession>
<sequence length="210" mass="23860">MSNPASSVFNLRVVGVCLFCSNIQGYEWAMLLDQEVSMIWNSPWNLSKVLYLLSRYTPVLDMSLSIKHVPRNFRCRNRTYALYANSKKILSSLGSLWAIWVSVNIWILVKWMDSLVFAKPPSPLIPGCYIVHADPIVFVSFASLLFHETVIVLLTVRKALQLTRQSESPLLFTLFRDGIIFYVCLLRTSSKGHNSIIPAAFLTKRSASQI</sequence>
<proteinExistence type="predicted"/>
<dbReference type="Pfam" id="PF20151">
    <property type="entry name" value="DUF6533"/>
    <property type="match status" value="1"/>
</dbReference>
<protein>
    <recommendedName>
        <fullName evidence="2">DUF6533 domain-containing protein</fullName>
    </recommendedName>
</protein>
<keyword evidence="1" id="KW-0812">Transmembrane</keyword>
<dbReference type="InterPro" id="IPR045340">
    <property type="entry name" value="DUF6533"/>
</dbReference>
<evidence type="ECO:0000259" key="2">
    <source>
        <dbReference type="Pfam" id="PF20151"/>
    </source>
</evidence>
<name>W4K0U3_HETIT</name>
<dbReference type="AlphaFoldDB" id="W4K0U3"/>
<feature type="transmembrane region" description="Helical" evidence="1">
    <location>
        <begin position="129"/>
        <end position="156"/>
    </location>
</feature>
<feature type="domain" description="DUF6533" evidence="2">
    <location>
        <begin position="26"/>
        <end position="60"/>
    </location>
</feature>
<gene>
    <name evidence="3" type="ORF">HETIRDRAFT_321581</name>
</gene>
<keyword evidence="1" id="KW-1133">Transmembrane helix</keyword>
<keyword evidence="4" id="KW-1185">Reference proteome</keyword>
<keyword evidence="1" id="KW-0472">Membrane</keyword>
<feature type="transmembrane region" description="Helical" evidence="1">
    <location>
        <begin position="89"/>
        <end position="109"/>
    </location>
</feature>
<dbReference type="EMBL" id="KI925460">
    <property type="protein sequence ID" value="ETW79448.1"/>
    <property type="molecule type" value="Genomic_DNA"/>
</dbReference>
<evidence type="ECO:0000256" key="1">
    <source>
        <dbReference type="SAM" id="Phobius"/>
    </source>
</evidence>
<dbReference type="KEGG" id="hir:HETIRDRAFT_321581"/>
<dbReference type="RefSeq" id="XP_009548035.1">
    <property type="nucleotide sequence ID" value="XM_009549740.1"/>
</dbReference>
<dbReference type="HOGENOM" id="CLU_035509_11_4_1"/>
<dbReference type="OrthoDB" id="2958007at2759"/>
<organism evidence="3 4">
    <name type="scientific">Heterobasidion irregulare (strain TC 32-1)</name>
    <dbReference type="NCBI Taxonomy" id="747525"/>
    <lineage>
        <taxon>Eukaryota</taxon>
        <taxon>Fungi</taxon>
        <taxon>Dikarya</taxon>
        <taxon>Basidiomycota</taxon>
        <taxon>Agaricomycotina</taxon>
        <taxon>Agaricomycetes</taxon>
        <taxon>Russulales</taxon>
        <taxon>Bondarzewiaceae</taxon>
        <taxon>Heterobasidion</taxon>
        <taxon>Heterobasidion annosum species complex</taxon>
    </lineage>
</organism>
<dbReference type="Proteomes" id="UP000030671">
    <property type="component" value="Unassembled WGS sequence"/>
</dbReference>